<dbReference type="AlphaFoldDB" id="A0A5E4EL72"/>
<dbReference type="InterPro" id="IPR048050">
    <property type="entry name" value="ANTH_N_plant"/>
</dbReference>
<keyword evidence="13" id="KW-1185">Reference proteome</keyword>
<dbReference type="CDD" id="cd16987">
    <property type="entry name" value="ANTH_N_AP180_plant"/>
    <property type="match status" value="1"/>
</dbReference>
<proteinExistence type="predicted"/>
<keyword evidence="4" id="KW-0254">Endocytosis</keyword>
<dbReference type="PROSITE" id="PS50942">
    <property type="entry name" value="ENTH"/>
    <property type="match status" value="1"/>
</dbReference>
<dbReference type="Gene3D" id="1.20.58.150">
    <property type="entry name" value="ANTH domain"/>
    <property type="match status" value="1"/>
</dbReference>
<evidence type="ECO:0000256" key="8">
    <source>
        <dbReference type="ARBA" id="ARBA00023329"/>
    </source>
</evidence>
<evidence type="ECO:0000256" key="3">
    <source>
        <dbReference type="ARBA" id="ARBA00004600"/>
    </source>
</evidence>
<reference evidence="12" key="2">
    <citation type="journal article" date="2020" name="Plant J.">
        <title>Transposons played a major role in the diversification between the closely related almond and peach genomes: results from the almond genome sequence.</title>
        <authorList>
            <person name="Alioto T."/>
            <person name="Alexiou K.G."/>
            <person name="Bardil A."/>
            <person name="Barteri F."/>
            <person name="Castanera R."/>
            <person name="Cruz F."/>
            <person name="Dhingra A."/>
            <person name="Duval H."/>
            <person name="Fernandez I Marti A."/>
            <person name="Frias L."/>
            <person name="Galan B."/>
            <person name="Garcia J.L."/>
            <person name="Howad W."/>
            <person name="Gomez-Garrido J."/>
            <person name="Gut M."/>
            <person name="Julca I."/>
            <person name="Morata J."/>
            <person name="Puigdomenech P."/>
            <person name="Ribeca P."/>
            <person name="Rubio Cabetas M.J."/>
            <person name="Vlasova A."/>
            <person name="Wirthensohn M."/>
            <person name="Garcia-Mas J."/>
            <person name="Gabaldon T."/>
            <person name="Casacuberta J.M."/>
            <person name="Arus P."/>
        </authorList>
    </citation>
    <scope>NUCLEOTIDE SEQUENCE [LARGE SCALE GENOMIC DNA]</scope>
    <source>
        <strain evidence="12">cv. Texas</strain>
    </source>
</reference>
<dbReference type="InterPro" id="IPR013809">
    <property type="entry name" value="ENTH"/>
</dbReference>
<comment type="subcellular location">
    <subcellularLocation>
        <location evidence="1">Cytoplasmic vesicle</location>
        <location evidence="1">Clathrin-coated vesicle</location>
    </subcellularLocation>
    <subcellularLocation>
        <location evidence="2">Golgi apparatus</location>
    </subcellularLocation>
    <subcellularLocation>
        <location evidence="3">Membrane</location>
        <location evidence="3">Clathrin-coated pit</location>
    </subcellularLocation>
</comment>
<dbReference type="PANTHER" id="PTHR22951:SF19">
    <property type="entry name" value="OS08G0467300 PROTEIN"/>
    <property type="match status" value="1"/>
</dbReference>
<dbReference type="SUPFAM" id="SSF89009">
    <property type="entry name" value="GAT-like domain"/>
    <property type="match status" value="1"/>
</dbReference>
<name>A0A5E4EL72_PRUDU</name>
<evidence type="ECO:0000256" key="7">
    <source>
        <dbReference type="ARBA" id="ARBA00023176"/>
    </source>
</evidence>
<gene>
    <name evidence="11" type="ORF">ALMOND_2B012129</name>
    <name evidence="10" type="ORF">L3X38_006310</name>
</gene>
<dbReference type="GO" id="GO:0005794">
    <property type="term" value="C:Golgi apparatus"/>
    <property type="evidence" value="ECO:0007669"/>
    <property type="project" value="UniProtKB-SubCell"/>
</dbReference>
<dbReference type="InParanoid" id="A0A5E4EL72"/>
<dbReference type="GO" id="GO:0006900">
    <property type="term" value="P:vesicle budding from membrane"/>
    <property type="evidence" value="ECO:0007669"/>
    <property type="project" value="TreeGrafter"/>
</dbReference>
<evidence type="ECO:0000256" key="1">
    <source>
        <dbReference type="ARBA" id="ARBA00004132"/>
    </source>
</evidence>
<evidence type="ECO:0000256" key="5">
    <source>
        <dbReference type="ARBA" id="ARBA00023034"/>
    </source>
</evidence>
<evidence type="ECO:0000256" key="4">
    <source>
        <dbReference type="ARBA" id="ARBA00022583"/>
    </source>
</evidence>
<dbReference type="InterPro" id="IPR045192">
    <property type="entry name" value="AP180-like"/>
</dbReference>
<dbReference type="EMBL" id="CABIKO010000011">
    <property type="protein sequence ID" value="VVA14648.1"/>
    <property type="molecule type" value="Genomic_DNA"/>
</dbReference>
<dbReference type="GO" id="GO:0072583">
    <property type="term" value="P:clathrin-dependent endocytosis"/>
    <property type="evidence" value="ECO:0007669"/>
    <property type="project" value="InterPro"/>
</dbReference>
<dbReference type="Pfam" id="PF07651">
    <property type="entry name" value="ANTH"/>
    <property type="match status" value="1"/>
</dbReference>
<organism evidence="11 12">
    <name type="scientific">Prunus dulcis</name>
    <name type="common">Almond</name>
    <name type="synonym">Amygdalus dulcis</name>
    <dbReference type="NCBI Taxonomy" id="3755"/>
    <lineage>
        <taxon>Eukaryota</taxon>
        <taxon>Viridiplantae</taxon>
        <taxon>Streptophyta</taxon>
        <taxon>Embryophyta</taxon>
        <taxon>Tracheophyta</taxon>
        <taxon>Spermatophyta</taxon>
        <taxon>Magnoliopsida</taxon>
        <taxon>eudicotyledons</taxon>
        <taxon>Gunneridae</taxon>
        <taxon>Pentapetalae</taxon>
        <taxon>rosids</taxon>
        <taxon>fabids</taxon>
        <taxon>Rosales</taxon>
        <taxon>Rosaceae</taxon>
        <taxon>Amygdaloideae</taxon>
        <taxon>Amygdaleae</taxon>
        <taxon>Prunus</taxon>
    </lineage>
</organism>
<dbReference type="GO" id="GO:0048268">
    <property type="term" value="P:clathrin coat assembly"/>
    <property type="evidence" value="ECO:0007669"/>
    <property type="project" value="InterPro"/>
</dbReference>
<keyword evidence="7" id="KW-0168">Coated pit</keyword>
<dbReference type="GO" id="GO:0005546">
    <property type="term" value="F:phosphatidylinositol-4,5-bisphosphate binding"/>
    <property type="evidence" value="ECO:0007669"/>
    <property type="project" value="TreeGrafter"/>
</dbReference>
<dbReference type="GO" id="GO:0000149">
    <property type="term" value="F:SNARE binding"/>
    <property type="evidence" value="ECO:0007669"/>
    <property type="project" value="TreeGrafter"/>
</dbReference>
<dbReference type="FunFam" id="1.25.40.90:FF:000027">
    <property type="entry name" value="Putative clathrin assembly protein"/>
    <property type="match status" value="1"/>
</dbReference>
<sequence>MKMKLWKKAAGLIKDRNSIWVASISRRTSYRNPDLEAIIIKATSHDETHVDYKNFHRVYQWVRTSPLYLKPLLWALSTRMAKTRSWVVALKGLMLMHGVFCCKIPSVQKIGRLPFDLSNFSDGHSKSAKIWACDALVRAYFTYLDQRSAFFSTLVIKKNKGDQEEPALLEELGRLQKWQSLLDILLQIKPELNLTISTHNNNNNSNTTTNNKVYLISEAMICLLTEIFDVYSRVCKGIARTLLKIYAAPGKQEAQLALGVVQKAAVQGEDLSLYLEFCTELGILSATDCPKVEQIPEEDIRDLQRIINEASVRNENRDVKNGVVDHAQEEEEEDKAIVMMRQRESSRGRNKIMVYDQQQTASKRAFQTIITDKWEVFEEDLISWVSVDTTGFSDVSGNTTITTSTPSSAVGAQYRNPFAAASSNMMIPYNAPAHNQVLPDLISF</sequence>
<dbReference type="GO" id="GO:0030136">
    <property type="term" value="C:clathrin-coated vesicle"/>
    <property type="evidence" value="ECO:0007669"/>
    <property type="project" value="UniProtKB-SubCell"/>
</dbReference>
<evidence type="ECO:0000313" key="12">
    <source>
        <dbReference type="Proteomes" id="UP000327085"/>
    </source>
</evidence>
<dbReference type="InterPro" id="IPR011417">
    <property type="entry name" value="ANTH_dom"/>
</dbReference>
<dbReference type="PANTHER" id="PTHR22951">
    <property type="entry name" value="CLATHRIN ASSEMBLY PROTEIN"/>
    <property type="match status" value="1"/>
</dbReference>
<keyword evidence="6" id="KW-0472">Membrane</keyword>
<keyword evidence="8" id="KW-0968">Cytoplasmic vesicle</keyword>
<dbReference type="GO" id="GO:0032050">
    <property type="term" value="F:clathrin heavy chain binding"/>
    <property type="evidence" value="ECO:0007669"/>
    <property type="project" value="TreeGrafter"/>
</dbReference>
<dbReference type="EMBL" id="JAJFAZ020000001">
    <property type="protein sequence ID" value="KAI5353417.1"/>
    <property type="molecule type" value="Genomic_DNA"/>
</dbReference>
<dbReference type="Gene3D" id="1.25.40.90">
    <property type="match status" value="1"/>
</dbReference>
<reference evidence="11" key="1">
    <citation type="submission" date="2019-07" db="EMBL/GenBank/DDBJ databases">
        <authorList>
            <person name="Alioto T."/>
            <person name="Alioto T."/>
            <person name="Gomez Garrido J."/>
        </authorList>
    </citation>
    <scope>NUCLEOTIDE SEQUENCE</scope>
</reference>
<evidence type="ECO:0000256" key="6">
    <source>
        <dbReference type="ARBA" id="ARBA00023136"/>
    </source>
</evidence>
<evidence type="ECO:0000313" key="11">
    <source>
        <dbReference type="EMBL" id="VVA14648.1"/>
    </source>
</evidence>
<dbReference type="Proteomes" id="UP000327085">
    <property type="component" value="Chromosome 1"/>
</dbReference>
<dbReference type="GO" id="GO:0005545">
    <property type="term" value="F:1-phosphatidylinositol binding"/>
    <property type="evidence" value="ECO:0007669"/>
    <property type="project" value="InterPro"/>
</dbReference>
<evidence type="ECO:0000313" key="10">
    <source>
        <dbReference type="EMBL" id="KAI5353417.1"/>
    </source>
</evidence>
<reference evidence="10 13" key="3">
    <citation type="journal article" date="2022" name="G3 (Bethesda)">
        <title>Whole-genome sequence and methylome profiling of the almond [Prunus dulcis (Mill.) D.A. Webb] cultivar 'Nonpareil'.</title>
        <authorList>
            <person name="D'Amico-Willman K.M."/>
            <person name="Ouma W.Z."/>
            <person name="Meulia T."/>
            <person name="Sideli G.M."/>
            <person name="Gradziel T.M."/>
            <person name="Fresnedo-Ramirez J."/>
        </authorList>
    </citation>
    <scope>NUCLEOTIDE SEQUENCE [LARGE SCALE GENOMIC DNA]</scope>
    <source>
        <strain evidence="10">Clone GOH B32 T37-40</strain>
    </source>
</reference>
<keyword evidence="5" id="KW-0333">Golgi apparatus</keyword>
<dbReference type="SUPFAM" id="SSF48464">
    <property type="entry name" value="ENTH/VHS domain"/>
    <property type="match status" value="1"/>
</dbReference>
<dbReference type="GO" id="GO:0005905">
    <property type="term" value="C:clathrin-coated pit"/>
    <property type="evidence" value="ECO:0007669"/>
    <property type="project" value="UniProtKB-SubCell"/>
</dbReference>
<dbReference type="InterPro" id="IPR014712">
    <property type="entry name" value="ANTH_dom_sf"/>
</dbReference>
<dbReference type="OMA" id="SNAHEIP"/>
<protein>
    <submittedName>
        <fullName evidence="11">PREDICTED: putative clathrin assembly</fullName>
    </submittedName>
</protein>
<evidence type="ECO:0000313" key="13">
    <source>
        <dbReference type="Proteomes" id="UP001054821"/>
    </source>
</evidence>
<dbReference type="Gramene" id="VVA14648">
    <property type="protein sequence ID" value="VVA14648"/>
    <property type="gene ID" value="Prudul26B012129"/>
</dbReference>
<evidence type="ECO:0000259" key="9">
    <source>
        <dbReference type="PROSITE" id="PS50942"/>
    </source>
</evidence>
<feature type="domain" description="ENTH" evidence="9">
    <location>
        <begin position="27"/>
        <end position="158"/>
    </location>
</feature>
<dbReference type="InterPro" id="IPR008942">
    <property type="entry name" value="ENTH_VHS"/>
</dbReference>
<dbReference type="Proteomes" id="UP001054821">
    <property type="component" value="Chromosome 1"/>
</dbReference>
<evidence type="ECO:0000256" key="2">
    <source>
        <dbReference type="ARBA" id="ARBA00004555"/>
    </source>
</evidence>
<accession>A0A5E4EL72</accession>